<dbReference type="SUPFAM" id="SSF56672">
    <property type="entry name" value="DNA/RNA polymerases"/>
    <property type="match status" value="1"/>
</dbReference>
<evidence type="ECO:0000313" key="2">
    <source>
        <dbReference type="Proteomes" id="UP000826656"/>
    </source>
</evidence>
<proteinExistence type="predicted"/>
<keyword evidence="2" id="KW-1185">Reference proteome</keyword>
<dbReference type="PANTHER" id="PTHR11439">
    <property type="entry name" value="GAG-POL-RELATED RETROTRANSPOSON"/>
    <property type="match status" value="1"/>
</dbReference>
<reference evidence="1 2" key="1">
    <citation type="journal article" date="2021" name="bioRxiv">
        <title>Chromosome-scale and haplotype-resolved genome assembly of a tetraploid potato cultivar.</title>
        <authorList>
            <person name="Sun H."/>
            <person name="Jiao W.-B."/>
            <person name="Krause K."/>
            <person name="Campoy J.A."/>
            <person name="Goel M."/>
            <person name="Folz-Donahue K."/>
            <person name="Kukat C."/>
            <person name="Huettel B."/>
            <person name="Schneeberger K."/>
        </authorList>
    </citation>
    <scope>NUCLEOTIDE SEQUENCE [LARGE SCALE GENOMIC DNA]</scope>
    <source>
        <strain evidence="1">SolTubOtavaFocal</strain>
        <tissue evidence="1">Leaves</tissue>
    </source>
</reference>
<name>A0ABQ7W6T0_SOLTU</name>
<dbReference type="InterPro" id="IPR043502">
    <property type="entry name" value="DNA/RNA_pol_sf"/>
</dbReference>
<protein>
    <submittedName>
        <fullName evidence="1">Uncharacterized protein</fullName>
    </submittedName>
</protein>
<comment type="caution">
    <text evidence="1">The sequence shown here is derived from an EMBL/GenBank/DDBJ whole genome shotgun (WGS) entry which is preliminary data.</text>
</comment>
<dbReference type="EMBL" id="JAIVGD010000003">
    <property type="protein sequence ID" value="KAH0776471.1"/>
    <property type="molecule type" value="Genomic_DNA"/>
</dbReference>
<evidence type="ECO:0000313" key="1">
    <source>
        <dbReference type="EMBL" id="KAH0776471.1"/>
    </source>
</evidence>
<sequence length="242" mass="27653">MSAFELLNLSDGTQLTNDRRYRQVLGRLQYLSFTRSDLAYAVNKLSQFMQAPSDLHWKAVKHILRYLCGTIHFSLHVTPIDDFNLHVYSNADWGGDITDRDSTSSYILFLGLNPISWSSKKQNIVSRSSTKSEYRAVVNALSETLWVTNLLNELRIPVHQFPTIFCDNLGATFLSTNHVLHSRVKHTAVDFHFVRHHVDTKRVRIVHVDGADQIADTLTKALPKPVFENNLFKLGLVTHHLT</sequence>
<dbReference type="Proteomes" id="UP000826656">
    <property type="component" value="Unassembled WGS sequence"/>
</dbReference>
<accession>A0ABQ7W6T0</accession>
<dbReference type="CDD" id="cd09272">
    <property type="entry name" value="RNase_HI_RT_Ty1"/>
    <property type="match status" value="1"/>
</dbReference>
<gene>
    <name evidence="1" type="ORF">KY290_007882</name>
</gene>
<organism evidence="1 2">
    <name type="scientific">Solanum tuberosum</name>
    <name type="common">Potato</name>
    <dbReference type="NCBI Taxonomy" id="4113"/>
    <lineage>
        <taxon>Eukaryota</taxon>
        <taxon>Viridiplantae</taxon>
        <taxon>Streptophyta</taxon>
        <taxon>Embryophyta</taxon>
        <taxon>Tracheophyta</taxon>
        <taxon>Spermatophyta</taxon>
        <taxon>Magnoliopsida</taxon>
        <taxon>eudicotyledons</taxon>
        <taxon>Gunneridae</taxon>
        <taxon>Pentapetalae</taxon>
        <taxon>asterids</taxon>
        <taxon>lamiids</taxon>
        <taxon>Solanales</taxon>
        <taxon>Solanaceae</taxon>
        <taxon>Solanoideae</taxon>
        <taxon>Solaneae</taxon>
        <taxon>Solanum</taxon>
    </lineage>
</organism>
<dbReference type="PANTHER" id="PTHR11439:SF455">
    <property type="entry name" value="RLK (RECEPTOR-LIKE PROTEIN KINASE) 8, PUTATIVE-RELATED"/>
    <property type="match status" value="1"/>
</dbReference>